<keyword evidence="2" id="KW-1185">Reference proteome</keyword>
<feature type="transmembrane region" description="Helical" evidence="1">
    <location>
        <begin position="77"/>
        <end position="106"/>
    </location>
</feature>
<feature type="transmembrane region" description="Helical" evidence="1">
    <location>
        <begin position="21"/>
        <end position="43"/>
    </location>
</feature>
<keyword evidence="1" id="KW-1133">Transmembrane helix</keyword>
<protein>
    <submittedName>
        <fullName evidence="3">Uncharacterized protein</fullName>
    </submittedName>
</protein>
<feature type="transmembrane region" description="Helical" evidence="1">
    <location>
        <begin position="121"/>
        <end position="143"/>
    </location>
</feature>
<keyword evidence="1" id="KW-0472">Membrane</keyword>
<sequence>MNQILVHKKKSRLRYFGNENTIEILVKIYGLIYTFGALVVYFFALDNELFYAGVILCLIFIFTCIVYYIGLKKRFTWFLVPLIVLEIATNVIFTLISLVTFMVYIVNRMGLLEMVNFLHNIIVYLCIGCCIILIKDILVFSLIKGYFIIKSKNEHVIILQNESEYVKLSFTSRPTTI</sequence>
<organism evidence="2 3">
    <name type="scientific">Strongyloides venezuelensis</name>
    <name type="common">Threadworm</name>
    <dbReference type="NCBI Taxonomy" id="75913"/>
    <lineage>
        <taxon>Eukaryota</taxon>
        <taxon>Metazoa</taxon>
        <taxon>Ecdysozoa</taxon>
        <taxon>Nematoda</taxon>
        <taxon>Chromadorea</taxon>
        <taxon>Rhabditida</taxon>
        <taxon>Tylenchina</taxon>
        <taxon>Panagrolaimomorpha</taxon>
        <taxon>Strongyloidoidea</taxon>
        <taxon>Strongyloididae</taxon>
        <taxon>Strongyloides</taxon>
    </lineage>
</organism>
<keyword evidence="1" id="KW-0812">Transmembrane</keyword>
<dbReference type="AlphaFoldDB" id="A0A0K0FKF0"/>
<name>A0A0K0FKF0_STRVS</name>
<evidence type="ECO:0000256" key="1">
    <source>
        <dbReference type="SAM" id="Phobius"/>
    </source>
</evidence>
<proteinExistence type="predicted"/>
<accession>A0A0K0FKF0</accession>
<dbReference type="Proteomes" id="UP000035680">
    <property type="component" value="Unassembled WGS sequence"/>
</dbReference>
<evidence type="ECO:0000313" key="3">
    <source>
        <dbReference type="WBParaSite" id="SVE_0951400.1"/>
    </source>
</evidence>
<evidence type="ECO:0000313" key="2">
    <source>
        <dbReference type="Proteomes" id="UP000035680"/>
    </source>
</evidence>
<reference evidence="3" key="2">
    <citation type="submission" date="2015-08" db="UniProtKB">
        <authorList>
            <consortium name="WormBaseParasite"/>
        </authorList>
    </citation>
    <scope>IDENTIFICATION</scope>
</reference>
<reference evidence="2" key="1">
    <citation type="submission" date="2014-07" db="EMBL/GenBank/DDBJ databases">
        <authorList>
            <person name="Martin A.A"/>
            <person name="De Silva N."/>
        </authorList>
    </citation>
    <scope>NUCLEOTIDE SEQUENCE</scope>
</reference>
<feature type="transmembrane region" description="Helical" evidence="1">
    <location>
        <begin position="49"/>
        <end position="70"/>
    </location>
</feature>
<dbReference type="WBParaSite" id="SVE_0951400.1">
    <property type="protein sequence ID" value="SVE_0951400.1"/>
    <property type="gene ID" value="SVE_0951400"/>
</dbReference>